<comment type="caution">
    <text evidence="2">The sequence shown here is derived from an EMBL/GenBank/DDBJ whole genome shotgun (WGS) entry which is preliminary data.</text>
</comment>
<name>A0AA40ZU95_9BACT</name>
<dbReference type="RefSeq" id="WP_159436213.1">
    <property type="nucleotide sequence ID" value="NZ_JAAZTS010000011.1"/>
</dbReference>
<reference evidence="2 3" key="1">
    <citation type="journal article" date="2021" name="Sci. Rep.">
        <title>The distribution of antibiotic resistance genes in chicken gut microbiota commensals.</title>
        <authorList>
            <person name="Juricova H."/>
            <person name="Matiasovicova J."/>
            <person name="Kubasova T."/>
            <person name="Cejkova D."/>
            <person name="Rychlik I."/>
        </authorList>
    </citation>
    <scope>NUCLEOTIDE SEQUENCE [LARGE SCALE GENOMIC DNA]</scope>
    <source>
        <strain evidence="2 3">An421</strain>
    </source>
</reference>
<proteinExistence type="predicted"/>
<accession>A0AA40ZU95</accession>
<feature type="region of interest" description="Disordered" evidence="1">
    <location>
        <begin position="1"/>
        <end position="39"/>
    </location>
</feature>
<dbReference type="AlphaFoldDB" id="A0AA40ZU95"/>
<protein>
    <submittedName>
        <fullName evidence="2">Uncharacterized protein</fullName>
    </submittedName>
</protein>
<evidence type="ECO:0000256" key="1">
    <source>
        <dbReference type="SAM" id="MobiDB-lite"/>
    </source>
</evidence>
<keyword evidence="3" id="KW-1185">Reference proteome</keyword>
<evidence type="ECO:0000313" key="2">
    <source>
        <dbReference type="EMBL" id="MBM6857630.1"/>
    </source>
</evidence>
<gene>
    <name evidence="2" type="ORF">H6D15_08475</name>
</gene>
<organism evidence="2 3">
    <name type="scientific">Caecibacteroides pullorum</name>
    <dbReference type="NCBI Taxonomy" id="2725562"/>
    <lineage>
        <taxon>Bacteria</taxon>
        <taxon>Pseudomonadati</taxon>
        <taxon>Bacteroidota</taxon>
        <taxon>Bacteroidia</taxon>
        <taxon>Bacteroidales</taxon>
        <taxon>Bacteroidaceae</taxon>
        <taxon>Caecibacteroides</taxon>
    </lineage>
</organism>
<dbReference type="EMBL" id="JACJMO010000010">
    <property type="protein sequence ID" value="MBM6857630.1"/>
    <property type="molecule type" value="Genomic_DNA"/>
</dbReference>
<dbReference type="Proteomes" id="UP000698924">
    <property type="component" value="Unassembled WGS sequence"/>
</dbReference>
<feature type="compositionally biased region" description="Basic residues" evidence="1">
    <location>
        <begin position="17"/>
        <end position="27"/>
    </location>
</feature>
<evidence type="ECO:0000313" key="3">
    <source>
        <dbReference type="Proteomes" id="UP000698924"/>
    </source>
</evidence>
<sequence>MSAKLLCNTGKNLERARQRKEKISRRPSKTERNRRTLRQKSVVLGRKIDMKNKISTEI</sequence>